<evidence type="ECO:0000256" key="7">
    <source>
        <dbReference type="ARBA" id="ARBA00023264"/>
    </source>
</evidence>
<comment type="caution">
    <text evidence="11">The sequence shown here is derived from an EMBL/GenBank/DDBJ whole genome shotgun (WGS) entry which is preliminary data.</text>
</comment>
<reference evidence="11 12" key="1">
    <citation type="submission" date="2018-05" db="EMBL/GenBank/DDBJ databases">
        <title>Kangiella spongicola genome sequence.</title>
        <authorList>
            <person name="Maclea K.S."/>
            <person name="Goen A.E."/>
            <person name="Kelley C."/>
            <person name="Underriner A."/>
            <person name="Silverwood T."/>
            <person name="Trachtenberg A.M."/>
        </authorList>
    </citation>
    <scope>NUCLEOTIDE SEQUENCE [LARGE SCALE GENOMIC DNA]</scope>
    <source>
        <strain evidence="11 12">ATCC BAA-2076</strain>
    </source>
</reference>
<evidence type="ECO:0000313" key="12">
    <source>
        <dbReference type="Proteomes" id="UP000247689"/>
    </source>
</evidence>
<dbReference type="GO" id="GO:0008654">
    <property type="term" value="P:phospholipid biosynthetic process"/>
    <property type="evidence" value="ECO:0007669"/>
    <property type="project" value="UniProtKB-KW"/>
</dbReference>
<dbReference type="InterPro" id="IPR003664">
    <property type="entry name" value="FA_synthesis"/>
</dbReference>
<accession>A0A318D995</accession>
<keyword evidence="12" id="KW-1185">Reference proteome</keyword>
<keyword evidence="6 10" id="KW-0594">Phospholipid biosynthesis</keyword>
<evidence type="ECO:0000256" key="2">
    <source>
        <dbReference type="ARBA" id="ARBA00022490"/>
    </source>
</evidence>
<gene>
    <name evidence="10" type="primary">plsX</name>
    <name evidence="11" type="ORF">DL796_10410</name>
</gene>
<dbReference type="Pfam" id="PF02504">
    <property type="entry name" value="FA_synthesis"/>
    <property type="match status" value="1"/>
</dbReference>
<keyword evidence="4 10" id="KW-0808">Transferase</keyword>
<keyword evidence="5 10" id="KW-0443">Lipid metabolism</keyword>
<comment type="subcellular location">
    <subcellularLocation>
        <location evidence="10">Cytoplasm</location>
    </subcellularLocation>
    <text evidence="10">Associated with the membrane possibly through PlsY.</text>
</comment>
<dbReference type="InterPro" id="IPR012281">
    <property type="entry name" value="Phospholipid_synth_PlsX-like"/>
</dbReference>
<organism evidence="11 12">
    <name type="scientific">Kangiella spongicola</name>
    <dbReference type="NCBI Taxonomy" id="796379"/>
    <lineage>
        <taxon>Bacteria</taxon>
        <taxon>Pseudomonadati</taxon>
        <taxon>Pseudomonadota</taxon>
        <taxon>Gammaproteobacteria</taxon>
        <taxon>Kangiellales</taxon>
        <taxon>Kangiellaceae</taxon>
        <taxon>Kangiella</taxon>
    </lineage>
</organism>
<evidence type="ECO:0000313" key="11">
    <source>
        <dbReference type="EMBL" id="PXF62729.1"/>
    </source>
</evidence>
<dbReference type="SUPFAM" id="SSF53659">
    <property type="entry name" value="Isocitrate/Isopropylmalate dehydrogenase-like"/>
    <property type="match status" value="1"/>
</dbReference>
<name>A0A318D995_9GAMM</name>
<dbReference type="GO" id="GO:0006633">
    <property type="term" value="P:fatty acid biosynthetic process"/>
    <property type="evidence" value="ECO:0007669"/>
    <property type="project" value="UniProtKB-UniRule"/>
</dbReference>
<keyword evidence="11" id="KW-0012">Acyltransferase</keyword>
<dbReference type="NCBIfam" id="TIGR00182">
    <property type="entry name" value="plsX"/>
    <property type="match status" value="1"/>
</dbReference>
<comment type="subunit">
    <text evidence="9 10">Homodimer. Probably interacts with PlsY.</text>
</comment>
<comment type="catalytic activity">
    <reaction evidence="1 10">
        <text>a fatty acyl-[ACP] + phosphate = an acyl phosphate + holo-[ACP]</text>
        <dbReference type="Rhea" id="RHEA:42292"/>
        <dbReference type="Rhea" id="RHEA-COMP:9685"/>
        <dbReference type="Rhea" id="RHEA-COMP:14125"/>
        <dbReference type="ChEBI" id="CHEBI:43474"/>
        <dbReference type="ChEBI" id="CHEBI:59918"/>
        <dbReference type="ChEBI" id="CHEBI:64479"/>
        <dbReference type="ChEBI" id="CHEBI:138651"/>
        <dbReference type="EC" id="2.3.1.274"/>
    </reaction>
</comment>
<evidence type="ECO:0000256" key="1">
    <source>
        <dbReference type="ARBA" id="ARBA00001232"/>
    </source>
</evidence>
<evidence type="ECO:0000256" key="8">
    <source>
        <dbReference type="ARBA" id="ARBA00024069"/>
    </source>
</evidence>
<evidence type="ECO:0000256" key="10">
    <source>
        <dbReference type="HAMAP-Rule" id="MF_00019"/>
    </source>
</evidence>
<dbReference type="PANTHER" id="PTHR30100:SF1">
    <property type="entry name" value="PHOSPHATE ACYLTRANSFERASE"/>
    <property type="match status" value="1"/>
</dbReference>
<evidence type="ECO:0000256" key="6">
    <source>
        <dbReference type="ARBA" id="ARBA00023209"/>
    </source>
</evidence>
<dbReference type="EMBL" id="QICH01000003">
    <property type="protein sequence ID" value="PXF62729.1"/>
    <property type="molecule type" value="Genomic_DNA"/>
</dbReference>
<comment type="similarity">
    <text evidence="10">Belongs to the PlsX family.</text>
</comment>
<dbReference type="Gene3D" id="3.40.718.10">
    <property type="entry name" value="Isopropylmalate Dehydrogenase"/>
    <property type="match status" value="1"/>
</dbReference>
<keyword evidence="3 10" id="KW-0444">Lipid biosynthesis</keyword>
<proteinExistence type="inferred from homology"/>
<protein>
    <recommendedName>
        <fullName evidence="8 10">Phosphate acyltransferase</fullName>
        <ecNumber evidence="8 10">2.3.1.274</ecNumber>
    </recommendedName>
    <alternativeName>
        <fullName evidence="10">Acyl-ACP phosphotransacylase</fullName>
    </alternativeName>
    <alternativeName>
        <fullName evidence="10">Acyl-[acyl-carrier-protein]--phosphate acyltransferase</fullName>
    </alternativeName>
    <alternativeName>
        <fullName evidence="10">Phosphate-acyl-ACP acyltransferase</fullName>
    </alternativeName>
</protein>
<evidence type="ECO:0000256" key="4">
    <source>
        <dbReference type="ARBA" id="ARBA00022679"/>
    </source>
</evidence>
<evidence type="ECO:0000256" key="3">
    <source>
        <dbReference type="ARBA" id="ARBA00022516"/>
    </source>
</evidence>
<dbReference type="Proteomes" id="UP000247689">
    <property type="component" value="Unassembled WGS sequence"/>
</dbReference>
<dbReference type="HAMAP" id="MF_00019">
    <property type="entry name" value="PlsX"/>
    <property type="match status" value="1"/>
</dbReference>
<comment type="pathway">
    <text evidence="10">Lipid metabolism; phospholipid metabolism.</text>
</comment>
<dbReference type="RefSeq" id="WP_110201638.1">
    <property type="nucleotide sequence ID" value="NZ_QICH01000003.1"/>
</dbReference>
<evidence type="ECO:0000256" key="9">
    <source>
        <dbReference type="ARBA" id="ARBA00046608"/>
    </source>
</evidence>
<dbReference type="AlphaFoldDB" id="A0A318D995"/>
<dbReference type="GO" id="GO:0005737">
    <property type="term" value="C:cytoplasm"/>
    <property type="evidence" value="ECO:0007669"/>
    <property type="project" value="UniProtKB-SubCell"/>
</dbReference>
<dbReference type="OrthoDB" id="9806408at2"/>
<dbReference type="GO" id="GO:0043811">
    <property type="term" value="F:phosphate:acyl-[acyl carrier protein] acyltransferase activity"/>
    <property type="evidence" value="ECO:0007669"/>
    <property type="project" value="UniProtKB-UniRule"/>
</dbReference>
<comment type="function">
    <text evidence="10">Catalyzes the reversible formation of acyl-phosphate (acyl-PO(4)) from acyl-[acyl-carrier-protein] (acyl-ACP). This enzyme utilizes acyl-ACP as fatty acyl donor, but not acyl-CoA.</text>
</comment>
<evidence type="ECO:0000256" key="5">
    <source>
        <dbReference type="ARBA" id="ARBA00023098"/>
    </source>
</evidence>
<dbReference type="PIRSF" id="PIRSF002465">
    <property type="entry name" value="Phsphlp_syn_PlsX"/>
    <property type="match status" value="1"/>
</dbReference>
<dbReference type="UniPathway" id="UPA00085"/>
<keyword evidence="2 10" id="KW-0963">Cytoplasm</keyword>
<dbReference type="EC" id="2.3.1.274" evidence="8 10"/>
<sequence length="344" mass="37594">MTKTLAIDCMGGDYGPSVIIPAAISALQQHPDLKIYLVGPQQELQQHLKKSPDFGNRLYIQNASEVIGMSEKPSSALRRKPDSSMRKSLELVRDGHADACVSSGNTGALMALATVLLGTLPGIERPAITAELPNRKGTVTNMLDLGANIDASAEQLTSFAIMGHVFSQLADDVEHPRVALLNIGEEAVKGRDSIKLASDILSNQSQIDYVGYIEANQIYDGNVDVIVCDGFTGNNVLKACEGITRFLYDQLKTEFTSNWWSKAVSAMVWPILRRFQRRINPDQYNGASLLGLREIVIKSHGSADSKATLFAINKAITEIERQVPQAIQDQVAQLLLNTDNEDEE</sequence>
<dbReference type="PANTHER" id="PTHR30100">
    <property type="entry name" value="FATTY ACID/PHOSPHOLIPID SYNTHESIS PROTEIN PLSX"/>
    <property type="match status" value="1"/>
</dbReference>
<keyword evidence="7 10" id="KW-1208">Phospholipid metabolism</keyword>